<keyword evidence="1" id="KW-1185">Reference proteome</keyword>
<dbReference type="PANTHER" id="PTHR46601:SF1">
    <property type="entry name" value="ADF-H DOMAIN-CONTAINING PROTEIN"/>
    <property type="match status" value="1"/>
</dbReference>
<dbReference type="Proteomes" id="UP000515158">
    <property type="component" value="Unplaced"/>
</dbReference>
<dbReference type="PANTHER" id="PTHR46601">
    <property type="entry name" value="ULP_PROTEASE DOMAIN-CONTAINING PROTEIN"/>
    <property type="match status" value="1"/>
</dbReference>
<dbReference type="InParanoid" id="A0A6P9AD19"/>
<evidence type="ECO:0000313" key="2">
    <source>
        <dbReference type="RefSeq" id="XP_034255204.1"/>
    </source>
</evidence>
<organism evidence="2">
    <name type="scientific">Thrips palmi</name>
    <name type="common">Melon thrips</name>
    <dbReference type="NCBI Taxonomy" id="161013"/>
    <lineage>
        <taxon>Eukaryota</taxon>
        <taxon>Metazoa</taxon>
        <taxon>Ecdysozoa</taxon>
        <taxon>Arthropoda</taxon>
        <taxon>Hexapoda</taxon>
        <taxon>Insecta</taxon>
        <taxon>Pterygota</taxon>
        <taxon>Neoptera</taxon>
        <taxon>Paraneoptera</taxon>
        <taxon>Thysanoptera</taxon>
        <taxon>Terebrantia</taxon>
        <taxon>Thripoidea</taxon>
        <taxon>Thripidae</taxon>
        <taxon>Thrips</taxon>
    </lineage>
</organism>
<evidence type="ECO:0000313" key="1">
    <source>
        <dbReference type="Proteomes" id="UP000515158"/>
    </source>
</evidence>
<dbReference type="OrthoDB" id="6777617at2759"/>
<proteinExistence type="predicted"/>
<gene>
    <name evidence="2" type="primary">LOC117653549</name>
</gene>
<accession>A0A6P9AD19</accession>
<dbReference type="AlphaFoldDB" id="A0A6P9AD19"/>
<sequence length="1038" mass="116727">MELLEPDHPDPDTDHIYCCDPFKRHKRLITKCVRLITSVDPTAHPELSVGLYICDNCRKGFPDIGTTSVQWPQPEGGPICSDPFQKHLKPIFKNLRIITATDGSDNPSLTVGSYLCDNCRKCLPSLGTCTIKNANKLANEPDQIFCSNPHQKHKLPVSKNLRVISAFDVLLNPNLTAGSHWCDNCRKDTQQHAHGKDLSSIQVSQPSLPSDTNQSCDKNKCCNPFNIVHAVKVTGSNTDLREIKENDKKNCPALTVGMLWCSTCRKMSSDQKPGGSVDGLENDEVVGLADIFADIADELSGKKSESNSQNVVVVAVSQASATSCSPRLSPAVHQESALRTCTGIGISPLDVTNIRTTGGKIAAVKRKLGQATSLVAKKLCSAVGITTEELSETSEGRKLKDYDDLLNEVKERLTTASRSLKYKLLSLVPSSMSINGVASTFEVSRNVARRARELKAEKGILPEVDFSRKSGILESTKLLVQEFYCSDDNSKVLPGTRDCVSVKKGVYEQKRLILCNIAELYKSFKEKHGNLKIGLSMFYLLRPKWCIFAGGAGTHEQCICQTHQNFKLLLYALNIKMDYRDLIKMCVCDSEDRSCMLKLCDKCPTSEEVQKILREQLTVPEELNSVSADEEYEFLEENIKFRQWKSTDRTEMIIQVSKRSELIELAARKMNTFIPHCFIAKSQKEYIKKLKEELPMTKATVAMDFAMNYNCLIQGAVQSYHWSPKQATVHPTLISYKDANNVLVQKSLIFISDDLDHDVPLVRKFQERIATYIKENLPQIEEVEYITDGCGSQYKCKGYFNLLLDHKERLGLRATHTHHGSGHGKTRCDADGGTVKRTARTASLQRPFENQIVTAKDLFDFCQQEMKDTFDFQFVSKEEVEPYRQQYKGIVDGLETVPGTRSFHFFKPLGNRLACFRISNDKTTFPSLVHSLQKTARQEIEPLALSNGIYVVARIGKNRYIGLVTDLYSEEGEADLSLLMPRLPSKQFKWPRDMKTVTVPLPHILCQVELLEKEEVVTLTTTDLEKLYDQRILKRPQN</sequence>
<dbReference type="GeneID" id="117653549"/>
<protein>
    <submittedName>
        <fullName evidence="2">Uncharacterized protein LOC117653549</fullName>
    </submittedName>
</protein>
<reference evidence="2" key="1">
    <citation type="submission" date="2025-08" db="UniProtKB">
        <authorList>
            <consortium name="RefSeq"/>
        </authorList>
    </citation>
    <scope>IDENTIFICATION</scope>
    <source>
        <tissue evidence="2">Total insect</tissue>
    </source>
</reference>
<dbReference type="KEGG" id="tpal:117653549"/>
<dbReference type="RefSeq" id="XP_034255204.1">
    <property type="nucleotide sequence ID" value="XM_034399313.1"/>
</dbReference>
<name>A0A6P9AD19_THRPL</name>